<dbReference type="EMBL" id="CP124755">
    <property type="protein sequence ID" value="WGZ92325.1"/>
    <property type="molecule type" value="Genomic_DNA"/>
</dbReference>
<proteinExistence type="predicted"/>
<dbReference type="KEGG" id="tdu:QJT80_07515"/>
<sequence>MRPSWKRTAFLTISGLVLTSSAFFYWFGLDEPLDPIAQQLINQATPTTQTSNAYLYLLGINAAADEDPLTVGKQIFASIQQGEKLYFQGKQAFTYQAYPANKALPLPNGDLFCSIAKQANCLASLFAADVNTIKATLTQHATLLQRYKFFIKQDDYQTLSQSQSNEPSNNLVYLTKAESLLILESILYSKQGETTKALALLKSSLDLNRQRLKQSDNLIQKIIYKTYISNLIDSIYLTLKIDNKLNFIIEPLTVEELSLEKPIAREFAFLATSIKYMTSEMKLQALDNKDTNQYRVISGMYLLYKSNITINANILFYQPIQQINKVKPENLASYKASQNRAAYKALNKIKVQNLVGTILNKLEKPDFYSYAERLFDTNAKIQLFNQLQNPTTDLNTIISQPANFYNKIDKWQLSDDKKRICLRSPIQNKIDVNCLPLTVD</sequence>
<gene>
    <name evidence="1" type="ORF">QJT80_07515</name>
</gene>
<dbReference type="AlphaFoldDB" id="A0AA95KJV0"/>
<dbReference type="Proteomes" id="UP001300672">
    <property type="component" value="Chromosome"/>
</dbReference>
<evidence type="ECO:0000313" key="1">
    <source>
        <dbReference type="EMBL" id="WGZ92325.1"/>
    </source>
</evidence>
<reference evidence="1" key="1">
    <citation type="journal article" date="2023" name="Int. J. Mol. Sci.">
        <title>Metagenomics Revealed a New Genus 'Candidatus Thiocaldithrix dubininis' gen. nov., sp. nov. and a New Species 'Candidatus Thiothrix putei' sp. nov. in the Family Thiotrichaceae, Some Members of Which Have Traits of Both Na+- and H+-Motive Energetics.</title>
        <authorList>
            <person name="Ravin N.V."/>
            <person name="Muntyan M.S."/>
            <person name="Smolyakov D.D."/>
            <person name="Rudenko T.S."/>
            <person name="Beletsky A.V."/>
            <person name="Mardanov A.V."/>
            <person name="Grabovich M.Y."/>
        </authorList>
    </citation>
    <scope>NUCLEOTIDE SEQUENCE</scope>
    <source>
        <strain evidence="1">GKL-01</strain>
    </source>
</reference>
<organism evidence="1">
    <name type="scientific">Candidatus Thiocaldithrix dubininis</name>
    <dbReference type="NCBI Taxonomy" id="3080823"/>
    <lineage>
        <taxon>Bacteria</taxon>
        <taxon>Pseudomonadati</taxon>
        <taxon>Pseudomonadota</taxon>
        <taxon>Gammaproteobacteria</taxon>
        <taxon>Thiotrichales</taxon>
        <taxon>Thiotrichaceae</taxon>
        <taxon>Candidatus Thiocaldithrix</taxon>
    </lineage>
</organism>
<name>A0AA95KJV0_9GAMM</name>
<accession>A0AA95KJV0</accession>
<protein>
    <submittedName>
        <fullName evidence="1">Uncharacterized protein</fullName>
    </submittedName>
</protein>
<reference evidence="1" key="2">
    <citation type="submission" date="2023-04" db="EMBL/GenBank/DDBJ databases">
        <authorList>
            <person name="Beletskiy A.V."/>
            <person name="Mardanov A.V."/>
            <person name="Ravin N.V."/>
        </authorList>
    </citation>
    <scope>NUCLEOTIDE SEQUENCE</scope>
    <source>
        <strain evidence="1">GKL-01</strain>
    </source>
</reference>